<feature type="compositionally biased region" description="Pro residues" evidence="1">
    <location>
        <begin position="190"/>
        <end position="203"/>
    </location>
</feature>
<dbReference type="AlphaFoldDB" id="A0A2P7ZUJ2"/>
<feature type="region of interest" description="Disordered" evidence="1">
    <location>
        <begin position="302"/>
        <end position="412"/>
    </location>
</feature>
<feature type="transmembrane region" description="Helical" evidence="2">
    <location>
        <begin position="99"/>
        <end position="119"/>
    </location>
</feature>
<comment type="caution">
    <text evidence="3">The sequence shown here is derived from an EMBL/GenBank/DDBJ whole genome shotgun (WGS) entry which is preliminary data.</text>
</comment>
<evidence type="ECO:0000313" key="3">
    <source>
        <dbReference type="EMBL" id="PSK51880.1"/>
    </source>
</evidence>
<protein>
    <submittedName>
        <fullName evidence="3">GTPase-activating protein BEM2/IPL2</fullName>
    </submittedName>
</protein>
<name>A0A2P7ZUJ2_9PEZI</name>
<feature type="compositionally biased region" description="Low complexity" evidence="1">
    <location>
        <begin position="355"/>
        <end position="375"/>
    </location>
</feature>
<feature type="transmembrane region" description="Helical" evidence="2">
    <location>
        <begin position="66"/>
        <end position="87"/>
    </location>
</feature>
<dbReference type="Proteomes" id="UP000243723">
    <property type="component" value="Unassembled WGS sequence"/>
</dbReference>
<organism evidence="3 4">
    <name type="scientific">Elsinoe australis</name>
    <dbReference type="NCBI Taxonomy" id="40998"/>
    <lineage>
        <taxon>Eukaryota</taxon>
        <taxon>Fungi</taxon>
        <taxon>Dikarya</taxon>
        <taxon>Ascomycota</taxon>
        <taxon>Pezizomycotina</taxon>
        <taxon>Dothideomycetes</taxon>
        <taxon>Dothideomycetidae</taxon>
        <taxon>Myriangiales</taxon>
        <taxon>Elsinoaceae</taxon>
        <taxon>Elsinoe</taxon>
    </lineage>
</organism>
<dbReference type="EMBL" id="NHZQ01000121">
    <property type="protein sequence ID" value="PSK51880.1"/>
    <property type="molecule type" value="Genomic_DNA"/>
</dbReference>
<feature type="compositionally biased region" description="Basic and acidic residues" evidence="1">
    <location>
        <begin position="427"/>
        <end position="453"/>
    </location>
</feature>
<feature type="compositionally biased region" description="Pro residues" evidence="1">
    <location>
        <begin position="399"/>
        <end position="408"/>
    </location>
</feature>
<keyword evidence="4" id="KW-1185">Reference proteome</keyword>
<accession>A0A2P7ZUJ2</accession>
<feature type="region of interest" description="Disordered" evidence="1">
    <location>
        <begin position="427"/>
        <end position="459"/>
    </location>
</feature>
<feature type="transmembrane region" description="Helical" evidence="2">
    <location>
        <begin position="125"/>
        <end position="150"/>
    </location>
</feature>
<feature type="region of interest" description="Disordered" evidence="1">
    <location>
        <begin position="185"/>
        <end position="211"/>
    </location>
</feature>
<keyword evidence="2" id="KW-0812">Transmembrane</keyword>
<evidence type="ECO:0000256" key="2">
    <source>
        <dbReference type="SAM" id="Phobius"/>
    </source>
</evidence>
<dbReference type="OrthoDB" id="3254104at2759"/>
<gene>
    <name evidence="3" type="ORF">B9Z65_3147</name>
</gene>
<feature type="region of interest" description="Disordered" evidence="1">
    <location>
        <begin position="228"/>
        <end position="283"/>
    </location>
</feature>
<dbReference type="STRING" id="40998.A0A2P7ZUJ2"/>
<evidence type="ECO:0000256" key="1">
    <source>
        <dbReference type="SAM" id="MobiDB-lite"/>
    </source>
</evidence>
<feature type="compositionally biased region" description="Pro residues" evidence="1">
    <location>
        <begin position="236"/>
        <end position="255"/>
    </location>
</feature>
<keyword evidence="2" id="KW-0472">Membrane</keyword>
<evidence type="ECO:0000313" key="4">
    <source>
        <dbReference type="Proteomes" id="UP000243723"/>
    </source>
</evidence>
<proteinExistence type="predicted"/>
<reference evidence="3 4" key="1">
    <citation type="submission" date="2017-05" db="EMBL/GenBank/DDBJ databases">
        <title>Draft genome sequence of Elsinoe australis.</title>
        <authorList>
            <person name="Cheng Q."/>
        </authorList>
    </citation>
    <scope>NUCLEOTIDE SEQUENCE [LARGE SCALE GENOMIC DNA]</scope>
    <source>
        <strain evidence="3 4">NL1</strain>
    </source>
</reference>
<keyword evidence="2" id="KW-1133">Transmembrane helix</keyword>
<feature type="transmembrane region" description="Helical" evidence="2">
    <location>
        <begin position="30"/>
        <end position="54"/>
    </location>
</feature>
<sequence>MEKRLPQMMRRAHHYTSLEQLGADKEAIAWYWKVLAGISAWLIVGGFLMLPATFDTSDGFKVSKTTISALSMTLVAVGICLTILLHLLVHNWIFRAEAVLLPAFSSCLIGLLTTLYSFLVQSRYTWNLAAILTTAFSAALTITYGVFLYYTQRRIAACKGLSKPHHIPLRSHNSYEDARTAYEPSIVSQPPLPQQPTTPSDPVPEPRDPEHVFYNNYLTNMYPMLRSPSNAAAPGPSSPPPVTSPPMASPPPAAPQTPNTPWDAQSVISERPPPPPINRPPLDASMLTEEELTRQQMLMLLLNRPEPSRPVDPSGQPLREETSYRIDWNGEEAQTPITGPGQGHVRQASQCHQLPATPVVSAPPAAVGADAITPHRAPRHSHTRSTSSSKALEAGMGGDPPPGVPPPYERGQWDGVWRSAADIPQERLHPAFRESRFMRTGGAREERRREIERGLNGGQ</sequence>